<dbReference type="RefSeq" id="WP_353645545.1">
    <property type="nucleotide sequence ID" value="NZ_CP159253.1"/>
</dbReference>
<dbReference type="AlphaFoldDB" id="A0AAU8CJ49"/>
<name>A0AAU8CJ49_9HYPH</name>
<proteinExistence type="inferred from homology"/>
<evidence type="ECO:0000256" key="4">
    <source>
        <dbReference type="SAM" id="SignalP"/>
    </source>
</evidence>
<evidence type="ECO:0000313" key="6">
    <source>
        <dbReference type="EMBL" id="XCG46915.1"/>
    </source>
</evidence>
<accession>A0AAU8CJ49</accession>
<reference evidence="6" key="1">
    <citation type="submission" date="2024-06" db="EMBL/GenBank/DDBJ databases">
        <title>Mesorhizobium karijinii sp. nov., a symbiont of the iconic Swainsona formosa from arid Australia.</title>
        <authorList>
            <person name="Hill Y.J."/>
            <person name="Watkin E.L.J."/>
            <person name="O'Hara G.W."/>
            <person name="Terpolilli J."/>
            <person name="Tye M.L."/>
            <person name="Kohlmeier M.G."/>
        </authorList>
    </citation>
    <scope>NUCLEOTIDE SEQUENCE</scope>
    <source>
        <strain evidence="6">WSM2240</strain>
    </source>
</reference>
<keyword evidence="3" id="KW-0813">Transport</keyword>
<evidence type="ECO:0000256" key="2">
    <source>
        <dbReference type="ARBA" id="ARBA00022729"/>
    </source>
</evidence>
<dbReference type="PANTHER" id="PTHR30483:SF6">
    <property type="entry name" value="PERIPLASMIC BINDING PROTEIN OF ABC TRANSPORTER FOR NATURAL AMINO ACIDS"/>
    <property type="match status" value="1"/>
</dbReference>
<dbReference type="Gene3D" id="3.40.50.2300">
    <property type="match status" value="2"/>
</dbReference>
<dbReference type="GO" id="GO:0006865">
    <property type="term" value="P:amino acid transport"/>
    <property type="evidence" value="ECO:0007669"/>
    <property type="project" value="UniProtKB-KW"/>
</dbReference>
<evidence type="ECO:0000259" key="5">
    <source>
        <dbReference type="Pfam" id="PF13458"/>
    </source>
</evidence>
<keyword evidence="3" id="KW-0029">Amino-acid transport</keyword>
<comment type="similarity">
    <text evidence="1">Belongs to the leucine-binding protein family.</text>
</comment>
<organism evidence="6">
    <name type="scientific">Mesorhizobium sp. WSM2240</name>
    <dbReference type="NCBI Taxonomy" id="3228851"/>
    <lineage>
        <taxon>Bacteria</taxon>
        <taxon>Pseudomonadati</taxon>
        <taxon>Pseudomonadota</taxon>
        <taxon>Alphaproteobacteria</taxon>
        <taxon>Hyphomicrobiales</taxon>
        <taxon>Phyllobacteriaceae</taxon>
        <taxon>Mesorhizobium</taxon>
    </lineage>
</organism>
<feature type="domain" description="Leucine-binding protein" evidence="5">
    <location>
        <begin position="26"/>
        <end position="367"/>
    </location>
</feature>
<protein>
    <submittedName>
        <fullName evidence="6">ABC transporter substrate-binding protein</fullName>
    </submittedName>
</protein>
<keyword evidence="2 4" id="KW-0732">Signal</keyword>
<dbReference type="InterPro" id="IPR051010">
    <property type="entry name" value="BCAA_transport"/>
</dbReference>
<evidence type="ECO:0000256" key="3">
    <source>
        <dbReference type="ARBA" id="ARBA00022970"/>
    </source>
</evidence>
<gene>
    <name evidence="6" type="ORF">ABVK50_16505</name>
</gene>
<dbReference type="EMBL" id="CP159253">
    <property type="protein sequence ID" value="XCG46915.1"/>
    <property type="molecule type" value="Genomic_DNA"/>
</dbReference>
<sequence>MSIRTAAAVALGLGLSLSSGAFAQETVKIGVILPYSGPFADAANQLEAGIKLYMQQNGDEVAGKKIEIVRKDTGGPAPDVAKRVAQELVVRDQVDILAGFALTPEALGAADVSAEAQKLMVVMNAATSVVTEKSPYIVRTSVTIPQVNYVFGKWAAEEGGIKEAYTLVSDYGPGHDAESSFSKGFTEAGGKIIGSDKTPVANPDFSAFVQRVKDANPEAVYVFIPGGAQPAALGKALADRGLTPPDVKLFGQGELTHPEALESMGETAKGIITTFHYTLERDDPLNNEYVKAYREANNGRSPDLFSIGGYDGMHLIYEALKKTNGDTSGDALVEAAKGMSWDSPRGPMSIDPETRDVVQTVYIREVKEVDGELQNVIIHEIPNVKDPLHGAK</sequence>
<dbReference type="InterPro" id="IPR028081">
    <property type="entry name" value="Leu-bd"/>
</dbReference>
<feature type="chain" id="PRO_5043336146" evidence="4">
    <location>
        <begin position="24"/>
        <end position="392"/>
    </location>
</feature>
<dbReference type="Pfam" id="PF13458">
    <property type="entry name" value="Peripla_BP_6"/>
    <property type="match status" value="1"/>
</dbReference>
<dbReference type="CDD" id="cd20013">
    <property type="entry name" value="PBP1_RPA0985_benzoate-like"/>
    <property type="match status" value="1"/>
</dbReference>
<dbReference type="SUPFAM" id="SSF53822">
    <property type="entry name" value="Periplasmic binding protein-like I"/>
    <property type="match status" value="1"/>
</dbReference>
<dbReference type="InterPro" id="IPR028082">
    <property type="entry name" value="Peripla_BP_I"/>
</dbReference>
<feature type="signal peptide" evidence="4">
    <location>
        <begin position="1"/>
        <end position="23"/>
    </location>
</feature>
<dbReference type="PANTHER" id="PTHR30483">
    <property type="entry name" value="LEUCINE-SPECIFIC-BINDING PROTEIN"/>
    <property type="match status" value="1"/>
</dbReference>
<evidence type="ECO:0000256" key="1">
    <source>
        <dbReference type="ARBA" id="ARBA00010062"/>
    </source>
</evidence>